<dbReference type="InterPro" id="IPR004401">
    <property type="entry name" value="YbaB/EbfC"/>
</dbReference>
<evidence type="ECO:0000313" key="2">
    <source>
        <dbReference type="EMBL" id="MCP2169988.1"/>
    </source>
</evidence>
<keyword evidence="2" id="KW-0238">DNA-binding</keyword>
<proteinExistence type="predicted"/>
<dbReference type="EMBL" id="JAMTCK010000023">
    <property type="protein sequence ID" value="MCP2169988.1"/>
    <property type="molecule type" value="Genomic_DNA"/>
</dbReference>
<gene>
    <name evidence="2" type="ORF">LX83_006876</name>
</gene>
<evidence type="ECO:0000256" key="1">
    <source>
        <dbReference type="SAM" id="MobiDB-lite"/>
    </source>
</evidence>
<comment type="caution">
    <text evidence="2">The sequence shown here is derived from an EMBL/GenBank/DDBJ whole genome shotgun (WGS) entry which is preliminary data.</text>
</comment>
<dbReference type="AlphaFoldDB" id="A0AAE3KPL2"/>
<dbReference type="Pfam" id="PF02575">
    <property type="entry name" value="YbaB_DNA_bd"/>
    <property type="match status" value="1"/>
</dbReference>
<feature type="region of interest" description="Disordered" evidence="1">
    <location>
        <begin position="92"/>
        <end position="167"/>
    </location>
</feature>
<sequence>MTTDHRAQVDELLADYRRSRELLGSVQRALAAVSESATSADGTVTATSGAEGRLTGLVIDQAAYHRHRPAELADLVVRTAAAAAAKAAAAAQRELSPILPAGSDPAAVLAGSADLRPDELAPDEPAGPAGGTRARPAPVPDDDEDEDEDSNEDRQTWLRGDSYRRAR</sequence>
<evidence type="ECO:0000313" key="3">
    <source>
        <dbReference type="Proteomes" id="UP001206128"/>
    </source>
</evidence>
<dbReference type="Gene3D" id="3.30.1310.10">
    <property type="entry name" value="Nucleoid-associated protein YbaB-like domain"/>
    <property type="match status" value="1"/>
</dbReference>
<dbReference type="SUPFAM" id="SSF82607">
    <property type="entry name" value="YbaB-like"/>
    <property type="match status" value="1"/>
</dbReference>
<feature type="compositionally biased region" description="Basic and acidic residues" evidence="1">
    <location>
        <begin position="152"/>
        <end position="167"/>
    </location>
</feature>
<keyword evidence="3" id="KW-1185">Reference proteome</keyword>
<protein>
    <submittedName>
        <fullName evidence="2">YbaB/EbfC DNA-binding family protein</fullName>
    </submittedName>
</protein>
<reference evidence="2" key="1">
    <citation type="submission" date="2022-06" db="EMBL/GenBank/DDBJ databases">
        <title>Genomic Encyclopedia of Archaeal and Bacterial Type Strains, Phase II (KMG-II): from individual species to whole genera.</title>
        <authorList>
            <person name="Goeker M."/>
        </authorList>
    </citation>
    <scope>NUCLEOTIDE SEQUENCE</scope>
    <source>
        <strain evidence="2">DSM 43935</strain>
    </source>
</reference>
<feature type="compositionally biased region" description="Acidic residues" evidence="1">
    <location>
        <begin position="140"/>
        <end position="151"/>
    </location>
</feature>
<dbReference type="GO" id="GO:0003677">
    <property type="term" value="F:DNA binding"/>
    <property type="evidence" value="ECO:0007669"/>
    <property type="project" value="UniProtKB-KW"/>
</dbReference>
<dbReference type="InterPro" id="IPR036894">
    <property type="entry name" value="YbaB-like_sf"/>
</dbReference>
<accession>A0AAE3KPL2</accession>
<organism evidence="2 3">
    <name type="scientific">Goodfellowiella coeruleoviolacea</name>
    <dbReference type="NCBI Taxonomy" id="334858"/>
    <lineage>
        <taxon>Bacteria</taxon>
        <taxon>Bacillati</taxon>
        <taxon>Actinomycetota</taxon>
        <taxon>Actinomycetes</taxon>
        <taxon>Pseudonocardiales</taxon>
        <taxon>Pseudonocardiaceae</taxon>
        <taxon>Goodfellowiella</taxon>
    </lineage>
</organism>
<dbReference type="Proteomes" id="UP001206128">
    <property type="component" value="Unassembled WGS sequence"/>
</dbReference>
<dbReference type="RefSeq" id="WP_253779631.1">
    <property type="nucleotide sequence ID" value="NZ_JAMTCK010000023.1"/>
</dbReference>
<name>A0AAE3KPL2_9PSEU</name>